<feature type="transmembrane region" description="Helical" evidence="1">
    <location>
        <begin position="103"/>
        <end position="126"/>
    </location>
</feature>
<evidence type="ECO:0000313" key="2">
    <source>
        <dbReference type="EMBL" id="GAA2422289.1"/>
    </source>
</evidence>
<dbReference type="Pfam" id="PF07690">
    <property type="entry name" value="MFS_1"/>
    <property type="match status" value="1"/>
</dbReference>
<dbReference type="Gene3D" id="1.20.1250.20">
    <property type="entry name" value="MFS general substrate transporter like domains"/>
    <property type="match status" value="2"/>
</dbReference>
<keyword evidence="1" id="KW-0472">Membrane</keyword>
<name>A0ABN3J4X9_9ACTN</name>
<keyword evidence="1" id="KW-1133">Transmembrane helix</keyword>
<dbReference type="RefSeq" id="WP_344590268.1">
    <property type="nucleotide sequence ID" value="NZ_BAAARW010000012.1"/>
</dbReference>
<feature type="transmembrane region" description="Helical" evidence="1">
    <location>
        <begin position="21"/>
        <end position="38"/>
    </location>
</feature>
<reference evidence="2 3" key="1">
    <citation type="journal article" date="2019" name="Int. J. Syst. Evol. Microbiol.">
        <title>The Global Catalogue of Microorganisms (GCM) 10K type strain sequencing project: providing services to taxonomists for standard genome sequencing and annotation.</title>
        <authorList>
            <consortium name="The Broad Institute Genomics Platform"/>
            <consortium name="The Broad Institute Genome Sequencing Center for Infectious Disease"/>
            <person name="Wu L."/>
            <person name="Ma J."/>
        </authorList>
    </citation>
    <scope>NUCLEOTIDE SEQUENCE [LARGE SCALE GENOMIC DNA]</scope>
    <source>
        <strain evidence="2 3">JCM 3325</strain>
    </source>
</reference>
<feature type="transmembrane region" description="Helical" evidence="1">
    <location>
        <begin position="78"/>
        <end position="97"/>
    </location>
</feature>
<feature type="transmembrane region" description="Helical" evidence="1">
    <location>
        <begin position="211"/>
        <end position="231"/>
    </location>
</feature>
<proteinExistence type="predicted"/>
<accession>A0ABN3J4X9</accession>
<dbReference type="InterPro" id="IPR036259">
    <property type="entry name" value="MFS_trans_sf"/>
</dbReference>
<dbReference type="PANTHER" id="PTHR23542:SF1">
    <property type="entry name" value="MAJOR FACILITATOR SUPERFAMILY (MFS) PROFILE DOMAIN-CONTAINING PROTEIN"/>
    <property type="match status" value="1"/>
</dbReference>
<protein>
    <submittedName>
        <fullName evidence="2">MFS transporter</fullName>
    </submittedName>
</protein>
<organism evidence="2 3">
    <name type="scientific">Actinomadura vinacea</name>
    <dbReference type="NCBI Taxonomy" id="115336"/>
    <lineage>
        <taxon>Bacteria</taxon>
        <taxon>Bacillati</taxon>
        <taxon>Actinomycetota</taxon>
        <taxon>Actinomycetes</taxon>
        <taxon>Streptosporangiales</taxon>
        <taxon>Thermomonosporaceae</taxon>
        <taxon>Actinomadura</taxon>
    </lineage>
</organism>
<keyword evidence="3" id="KW-1185">Reference proteome</keyword>
<sequence length="405" mass="40759">MRVYLDFLRTTHAARLLGGTLLGRLPNGMGMLAVVLHVRAEGGGYPLAGTLAAVFGLATAAGQPVLGRTMDRFGQPRVLLPAALLSAAGFGLLALTGGDPLPVTAGAVVLAGFATPPLEAGLRALWSLVLPGPAQVKAAYALDAAAQETLYTVGPLLVVAAALINTETALLLTGALGVAGTLVITTSGPSRAWKGEPRAADWAGPLREPGLRVLFMALTCAGIALGVYAVAVVAYAERARDDLASGLLLAAMSAGALAGGLVYGARSWPGEEHRRFPWLMAALAAGYLPLVWAPTLPIMTVLAFGSGLFLAPMLACSFTLVDRLAPSGTVTEAFAWIVAAVAVGGALGSAAAGLGQDLGGVPGAFAAAGLGGLLALAVCLLGARTYRPRAEPGPGRLPESAARPL</sequence>
<comment type="caution">
    <text evidence="2">The sequence shown here is derived from an EMBL/GenBank/DDBJ whole genome shotgun (WGS) entry which is preliminary data.</text>
</comment>
<dbReference type="PANTHER" id="PTHR23542">
    <property type="match status" value="1"/>
</dbReference>
<evidence type="ECO:0000256" key="1">
    <source>
        <dbReference type="SAM" id="Phobius"/>
    </source>
</evidence>
<dbReference type="EMBL" id="BAAARW010000012">
    <property type="protein sequence ID" value="GAA2422289.1"/>
    <property type="molecule type" value="Genomic_DNA"/>
</dbReference>
<feature type="transmembrane region" description="Helical" evidence="1">
    <location>
        <begin position="243"/>
        <end position="264"/>
    </location>
</feature>
<gene>
    <name evidence="2" type="ORF">GCM10010191_37530</name>
</gene>
<evidence type="ECO:0000313" key="3">
    <source>
        <dbReference type="Proteomes" id="UP001501231"/>
    </source>
</evidence>
<dbReference type="Proteomes" id="UP001501231">
    <property type="component" value="Unassembled WGS sequence"/>
</dbReference>
<feature type="transmembrane region" description="Helical" evidence="1">
    <location>
        <begin position="44"/>
        <end position="66"/>
    </location>
</feature>
<dbReference type="InterPro" id="IPR011701">
    <property type="entry name" value="MFS"/>
</dbReference>
<feature type="transmembrane region" description="Helical" evidence="1">
    <location>
        <begin position="138"/>
        <end position="164"/>
    </location>
</feature>
<dbReference type="SUPFAM" id="SSF103473">
    <property type="entry name" value="MFS general substrate transporter"/>
    <property type="match status" value="1"/>
</dbReference>
<feature type="transmembrane region" description="Helical" evidence="1">
    <location>
        <begin position="298"/>
        <end position="321"/>
    </location>
</feature>
<keyword evidence="1" id="KW-0812">Transmembrane</keyword>
<feature type="transmembrane region" description="Helical" evidence="1">
    <location>
        <begin position="364"/>
        <end position="383"/>
    </location>
</feature>
<feature type="transmembrane region" description="Helical" evidence="1">
    <location>
        <begin position="333"/>
        <end position="352"/>
    </location>
</feature>